<evidence type="ECO:0000256" key="1">
    <source>
        <dbReference type="ARBA" id="ARBA00001946"/>
    </source>
</evidence>
<comment type="caution">
    <text evidence="5">The sequence shown here is derived from an EMBL/GenBank/DDBJ whole genome shotgun (WGS) entry which is preliminary data.</text>
</comment>
<dbReference type="PANTHER" id="PTHR45138">
    <property type="entry name" value="REGULATORY COMPONENTS OF SENSORY TRANSDUCTION SYSTEM"/>
    <property type="match status" value="1"/>
</dbReference>
<dbReference type="Gene3D" id="3.30.70.270">
    <property type="match status" value="1"/>
</dbReference>
<dbReference type="InterPro" id="IPR050469">
    <property type="entry name" value="Diguanylate_Cyclase"/>
</dbReference>
<dbReference type="CDD" id="cd01949">
    <property type="entry name" value="GGDEF"/>
    <property type="match status" value="1"/>
</dbReference>
<dbReference type="EC" id="2.7.7.65" evidence="2"/>
<dbReference type="AlphaFoldDB" id="A0A354JR06"/>
<accession>A0A354JR06</accession>
<reference evidence="5 6" key="1">
    <citation type="journal article" date="2018" name="Nat. Biotechnol.">
        <title>A standardized bacterial taxonomy based on genome phylogeny substantially revises the tree of life.</title>
        <authorList>
            <person name="Parks D.H."/>
            <person name="Chuvochina M."/>
            <person name="Waite D.W."/>
            <person name="Rinke C."/>
            <person name="Skarshewski A."/>
            <person name="Chaumeil P.A."/>
            <person name="Hugenholtz P."/>
        </authorList>
    </citation>
    <scope>NUCLEOTIDE SEQUENCE [LARGE SCALE GENOMIC DNA]</scope>
    <source>
        <strain evidence="5">UBA9380</strain>
    </source>
</reference>
<protein>
    <recommendedName>
        <fullName evidence="2">diguanylate cyclase</fullName>
        <ecNumber evidence="2">2.7.7.65</ecNumber>
    </recommendedName>
</protein>
<dbReference type="NCBIfam" id="TIGR00254">
    <property type="entry name" value="GGDEF"/>
    <property type="match status" value="1"/>
</dbReference>
<evidence type="ECO:0000259" key="4">
    <source>
        <dbReference type="PROSITE" id="PS50887"/>
    </source>
</evidence>
<dbReference type="InterPro" id="IPR000014">
    <property type="entry name" value="PAS"/>
</dbReference>
<dbReference type="InterPro" id="IPR035965">
    <property type="entry name" value="PAS-like_dom_sf"/>
</dbReference>
<evidence type="ECO:0000256" key="2">
    <source>
        <dbReference type="ARBA" id="ARBA00012528"/>
    </source>
</evidence>
<dbReference type="SUPFAM" id="SSF55073">
    <property type="entry name" value="Nucleotide cyclase"/>
    <property type="match status" value="1"/>
</dbReference>
<dbReference type="SUPFAM" id="SSF55785">
    <property type="entry name" value="PYP-like sensor domain (PAS domain)"/>
    <property type="match status" value="2"/>
</dbReference>
<dbReference type="Pfam" id="PF00990">
    <property type="entry name" value="GGDEF"/>
    <property type="match status" value="1"/>
</dbReference>
<dbReference type="InterPro" id="IPR029787">
    <property type="entry name" value="Nucleotide_cyclase"/>
</dbReference>
<evidence type="ECO:0000256" key="3">
    <source>
        <dbReference type="ARBA" id="ARBA00034247"/>
    </source>
</evidence>
<dbReference type="Pfam" id="PF13188">
    <property type="entry name" value="PAS_8"/>
    <property type="match status" value="1"/>
</dbReference>
<proteinExistence type="predicted"/>
<dbReference type="InterPro" id="IPR000160">
    <property type="entry name" value="GGDEF_dom"/>
</dbReference>
<name>A0A354JR06_9GAMM</name>
<comment type="cofactor">
    <cofactor evidence="1">
        <name>Mg(2+)</name>
        <dbReference type="ChEBI" id="CHEBI:18420"/>
    </cofactor>
</comment>
<dbReference type="GO" id="GO:1902201">
    <property type="term" value="P:negative regulation of bacterial-type flagellum-dependent cell motility"/>
    <property type="evidence" value="ECO:0007669"/>
    <property type="project" value="TreeGrafter"/>
</dbReference>
<dbReference type="EMBL" id="DNNA01000144">
    <property type="protein sequence ID" value="HBC34413.1"/>
    <property type="molecule type" value="Genomic_DNA"/>
</dbReference>
<dbReference type="Gene3D" id="3.30.450.20">
    <property type="entry name" value="PAS domain"/>
    <property type="match status" value="1"/>
</dbReference>
<dbReference type="FunFam" id="3.30.70.270:FF:000001">
    <property type="entry name" value="Diguanylate cyclase domain protein"/>
    <property type="match status" value="1"/>
</dbReference>
<dbReference type="SMART" id="SM00267">
    <property type="entry name" value="GGDEF"/>
    <property type="match status" value="1"/>
</dbReference>
<evidence type="ECO:0000313" key="6">
    <source>
        <dbReference type="Proteomes" id="UP000263489"/>
    </source>
</evidence>
<dbReference type="GO" id="GO:0043709">
    <property type="term" value="P:cell adhesion involved in single-species biofilm formation"/>
    <property type="evidence" value="ECO:0007669"/>
    <property type="project" value="TreeGrafter"/>
</dbReference>
<evidence type="ECO:0000313" key="5">
    <source>
        <dbReference type="EMBL" id="HBC34413.1"/>
    </source>
</evidence>
<feature type="domain" description="GGDEF" evidence="4">
    <location>
        <begin position="400"/>
        <end position="529"/>
    </location>
</feature>
<comment type="catalytic activity">
    <reaction evidence="3">
        <text>2 GTP = 3',3'-c-di-GMP + 2 diphosphate</text>
        <dbReference type="Rhea" id="RHEA:24898"/>
        <dbReference type="ChEBI" id="CHEBI:33019"/>
        <dbReference type="ChEBI" id="CHEBI:37565"/>
        <dbReference type="ChEBI" id="CHEBI:58805"/>
        <dbReference type="EC" id="2.7.7.65"/>
    </reaction>
</comment>
<dbReference type="PANTHER" id="PTHR45138:SF9">
    <property type="entry name" value="DIGUANYLATE CYCLASE DGCM-RELATED"/>
    <property type="match status" value="1"/>
</dbReference>
<sequence length="537" mass="60343">MNSAPPFSAEPFAVADRLKTPVWVFDIENLGMCWANAAGVRIWGAKNLEELLSRDFATEISVSARARLLDYLARFKAGETVLETWTLYPNGEPVPMRCVCSSFPLQNGQGMLVEAQPVTEPDIQALRAQEALRHTPTLMSAFDMQGNLLTRNPSAMTILSADADLTSSFARQSDKKDVRLWAESDAESYSLEAPVQTSAGERWHRVDFRRTLDPATGERVILASEIDITARMESETALINARERLAALLQSLRGGIVVEDENRKMLLANQSFCDIFSIPVPPESLHGMDCAAAAEQSKTFFRDPDSFIAGIEAALLARQTKTDELHLSDGRILERTYIPVFNEQTYVGHLWQYWDITDHKKTMAKLEHEAFHDPLTGLWNRRRFEQSLLETHEEAIRYSQPYSLVLVDIDHFKRVNDQFGHDAGDVTLQILTDELQQRLRQADRLARWGGEEFVLLLPQTSLEGALLLADALRERVKEASFPLVGHLTISLGVAEVSPEELPHHALIRADKALFRAKTNGRDRVEAAESATQRTRPD</sequence>
<dbReference type="SMART" id="SM00091">
    <property type="entry name" value="PAS"/>
    <property type="match status" value="3"/>
</dbReference>
<dbReference type="InterPro" id="IPR043128">
    <property type="entry name" value="Rev_trsase/Diguanyl_cyclase"/>
</dbReference>
<organism evidence="5 6">
    <name type="scientific">Marinobacter adhaerens</name>
    <dbReference type="NCBI Taxonomy" id="1033846"/>
    <lineage>
        <taxon>Bacteria</taxon>
        <taxon>Pseudomonadati</taxon>
        <taxon>Pseudomonadota</taxon>
        <taxon>Gammaproteobacteria</taxon>
        <taxon>Pseudomonadales</taxon>
        <taxon>Marinobacteraceae</taxon>
        <taxon>Marinobacter</taxon>
    </lineage>
</organism>
<gene>
    <name evidence="5" type="ORF">DC045_08865</name>
</gene>
<dbReference type="PROSITE" id="PS50887">
    <property type="entry name" value="GGDEF"/>
    <property type="match status" value="1"/>
</dbReference>
<dbReference type="GO" id="GO:0005886">
    <property type="term" value="C:plasma membrane"/>
    <property type="evidence" value="ECO:0007669"/>
    <property type="project" value="TreeGrafter"/>
</dbReference>
<dbReference type="Proteomes" id="UP000263489">
    <property type="component" value="Unassembled WGS sequence"/>
</dbReference>
<dbReference type="GO" id="GO:0052621">
    <property type="term" value="F:diguanylate cyclase activity"/>
    <property type="evidence" value="ECO:0007669"/>
    <property type="project" value="UniProtKB-EC"/>
</dbReference>